<keyword evidence="1" id="KW-0812">Transmembrane</keyword>
<accession>A0A0F9V0E2</accession>
<feature type="transmembrane region" description="Helical" evidence="1">
    <location>
        <begin position="104"/>
        <end position="123"/>
    </location>
</feature>
<feature type="transmembrane region" description="Helical" evidence="1">
    <location>
        <begin position="262"/>
        <end position="284"/>
    </location>
</feature>
<reference evidence="2" key="1">
    <citation type="journal article" date="2015" name="Nature">
        <title>Complex archaea that bridge the gap between prokaryotes and eukaryotes.</title>
        <authorList>
            <person name="Spang A."/>
            <person name="Saw J.H."/>
            <person name="Jorgensen S.L."/>
            <person name="Zaremba-Niedzwiedzka K."/>
            <person name="Martijn J."/>
            <person name="Lind A.E."/>
            <person name="van Eijk R."/>
            <person name="Schleper C."/>
            <person name="Guy L."/>
            <person name="Ettema T.J."/>
        </authorList>
    </citation>
    <scope>NUCLEOTIDE SEQUENCE</scope>
</reference>
<comment type="caution">
    <text evidence="2">The sequence shown here is derived from an EMBL/GenBank/DDBJ whole genome shotgun (WGS) entry which is preliminary data.</text>
</comment>
<name>A0A0F9V0E2_9ZZZZ</name>
<feature type="transmembrane region" description="Helical" evidence="1">
    <location>
        <begin position="173"/>
        <end position="191"/>
    </location>
</feature>
<evidence type="ECO:0000313" key="2">
    <source>
        <dbReference type="EMBL" id="KKN59298.1"/>
    </source>
</evidence>
<keyword evidence="1" id="KW-1133">Transmembrane helix</keyword>
<sequence>NMETILILMMSSGLFVLSPPSIHLRLLNFAYRSHLWEERSNVLSQVLVLYGIVLLVLAILSYISSLNGTTLISQVIRHYRCVLSTLRKEVIPSIQHCFASGYEAIWLLLALVIGVGIRAYFLAQPMRYDEAYTFHFFVNKGFFNLFHYPIPNNHVLHTILVKASTLILGAHPASIRFTAFLAGIGLIPLIFCLCRTLQGSGVFASIAVSVFPYLVSYSTNARGHSLLVFLTLALAFVGAQTAKKPSVAGATIVSSIAALGMITMPSMLFPIAGIYCWLACLLFIKGQTLRTILYKFVIPCSSMTTIFTIVLYTPVILVSNGVESIVANRFVQSQPWQEFLSQVYPHFQKTSSDFFRDILRPCYSFASYL</sequence>
<feature type="non-terminal residue" evidence="2">
    <location>
        <position position="1"/>
    </location>
</feature>
<dbReference type="AlphaFoldDB" id="A0A0F9V0E2"/>
<feature type="transmembrane region" description="Helical" evidence="1">
    <location>
        <begin position="6"/>
        <end position="30"/>
    </location>
</feature>
<gene>
    <name evidence="2" type="ORF">LCGC14_0543240</name>
</gene>
<evidence type="ECO:0000256" key="1">
    <source>
        <dbReference type="SAM" id="Phobius"/>
    </source>
</evidence>
<organism evidence="2">
    <name type="scientific">marine sediment metagenome</name>
    <dbReference type="NCBI Taxonomy" id="412755"/>
    <lineage>
        <taxon>unclassified sequences</taxon>
        <taxon>metagenomes</taxon>
        <taxon>ecological metagenomes</taxon>
    </lineage>
</organism>
<keyword evidence="1" id="KW-0472">Membrane</keyword>
<feature type="transmembrane region" description="Helical" evidence="1">
    <location>
        <begin position="226"/>
        <end position="242"/>
    </location>
</feature>
<feature type="transmembrane region" description="Helical" evidence="1">
    <location>
        <begin position="197"/>
        <end position="214"/>
    </location>
</feature>
<feature type="transmembrane region" description="Helical" evidence="1">
    <location>
        <begin position="296"/>
        <end position="317"/>
    </location>
</feature>
<feature type="transmembrane region" description="Helical" evidence="1">
    <location>
        <begin position="42"/>
        <end position="63"/>
    </location>
</feature>
<protein>
    <recommendedName>
        <fullName evidence="3">Glycosyltransferase RgtA/B/C/D-like domain-containing protein</fullName>
    </recommendedName>
</protein>
<proteinExistence type="predicted"/>
<dbReference type="EMBL" id="LAZR01000731">
    <property type="protein sequence ID" value="KKN59298.1"/>
    <property type="molecule type" value="Genomic_DNA"/>
</dbReference>
<evidence type="ECO:0008006" key="3">
    <source>
        <dbReference type="Google" id="ProtNLM"/>
    </source>
</evidence>